<dbReference type="InterPro" id="IPR036291">
    <property type="entry name" value="NAD(P)-bd_dom_sf"/>
</dbReference>
<dbReference type="PROSITE" id="PS00061">
    <property type="entry name" value="ADH_SHORT"/>
    <property type="match status" value="1"/>
</dbReference>
<keyword evidence="4" id="KW-1185">Reference proteome</keyword>
<proteinExistence type="inferred from homology"/>
<comment type="caution">
    <text evidence="3">The sequence shown here is derived from an EMBL/GenBank/DDBJ whole genome shotgun (WGS) entry which is preliminary data.</text>
</comment>
<organism evidence="3 4">
    <name type="scientific">Micromonospora costi</name>
    <dbReference type="NCBI Taxonomy" id="1530042"/>
    <lineage>
        <taxon>Bacteria</taxon>
        <taxon>Bacillati</taxon>
        <taxon>Actinomycetota</taxon>
        <taxon>Actinomycetes</taxon>
        <taxon>Micromonosporales</taxon>
        <taxon>Micromonosporaceae</taxon>
        <taxon>Micromonospora</taxon>
    </lineage>
</organism>
<accession>A0A3A9ZTI1</accession>
<dbReference type="RefSeq" id="WP_120782984.1">
    <property type="nucleotide sequence ID" value="NZ_JBHLUP010000009.1"/>
</dbReference>
<dbReference type="PRINTS" id="PR00081">
    <property type="entry name" value="GDHRDH"/>
</dbReference>
<dbReference type="PANTHER" id="PTHR44169:SF6">
    <property type="entry name" value="NADPH-DEPENDENT 1-ACYLDIHYDROXYACETONE PHOSPHATE REDUCTASE"/>
    <property type="match status" value="1"/>
</dbReference>
<keyword evidence="2" id="KW-0560">Oxidoreductase</keyword>
<dbReference type="SUPFAM" id="SSF51735">
    <property type="entry name" value="NAD(P)-binding Rossmann-fold domains"/>
    <property type="match status" value="1"/>
</dbReference>
<sequence>MRIKGNTILMAGGTSGIGRALAVRLHEAGNKVIIAGRRRELLDEIAAEHPGIEGEVFDVTDPASIRQLAATVTAKHPDLNVVVTMSGIMLPEKVLDPGSLDVAERTVETNLLGTIRLVDAFAPVLVRRPEAAIVTVTSGLAYVPMAITPTYSATKAAVHAYTESLREQLRETSVQVIELVPPLTRTTLMNSENNPRALPLDDFVAETMSLLESQPDARQILVDRVKRQRFAEVTGDYDAVFAMQAGR</sequence>
<evidence type="ECO:0000313" key="3">
    <source>
        <dbReference type="EMBL" id="RKN51559.1"/>
    </source>
</evidence>
<dbReference type="PANTHER" id="PTHR44169">
    <property type="entry name" value="NADPH-DEPENDENT 1-ACYLDIHYDROXYACETONE PHOSPHATE REDUCTASE"/>
    <property type="match status" value="1"/>
</dbReference>
<dbReference type="AlphaFoldDB" id="A0A3A9ZTI1"/>
<dbReference type="GO" id="GO:0016491">
    <property type="term" value="F:oxidoreductase activity"/>
    <property type="evidence" value="ECO:0007669"/>
    <property type="project" value="UniProtKB-KW"/>
</dbReference>
<comment type="similarity">
    <text evidence="1">Belongs to the short-chain dehydrogenases/reductases (SDR) family.</text>
</comment>
<reference evidence="3 4" key="1">
    <citation type="journal article" date="2015" name="Int. J. Syst. Evol. Microbiol.">
        <title>Micromonospora costi sp. nov., isolated from a leaf of Costus speciosus.</title>
        <authorList>
            <person name="Thawai C."/>
        </authorList>
    </citation>
    <scope>NUCLEOTIDE SEQUENCE [LARGE SCALE GENOMIC DNA]</scope>
    <source>
        <strain evidence="3 4">CS1-12</strain>
    </source>
</reference>
<protein>
    <submittedName>
        <fullName evidence="3">SDR family NAD(P)-dependent oxidoreductase</fullName>
    </submittedName>
</protein>
<dbReference type="Proteomes" id="UP000279968">
    <property type="component" value="Unassembled WGS sequence"/>
</dbReference>
<evidence type="ECO:0000256" key="2">
    <source>
        <dbReference type="ARBA" id="ARBA00023002"/>
    </source>
</evidence>
<evidence type="ECO:0000313" key="4">
    <source>
        <dbReference type="Proteomes" id="UP000279968"/>
    </source>
</evidence>
<dbReference type="OrthoDB" id="9810734at2"/>
<gene>
    <name evidence="3" type="ORF">D7193_29900</name>
</gene>
<dbReference type="EMBL" id="RBAN01000007">
    <property type="protein sequence ID" value="RKN51559.1"/>
    <property type="molecule type" value="Genomic_DNA"/>
</dbReference>
<dbReference type="Pfam" id="PF00106">
    <property type="entry name" value="adh_short"/>
    <property type="match status" value="1"/>
</dbReference>
<evidence type="ECO:0000256" key="1">
    <source>
        <dbReference type="ARBA" id="ARBA00006484"/>
    </source>
</evidence>
<dbReference type="InterPro" id="IPR002347">
    <property type="entry name" value="SDR_fam"/>
</dbReference>
<dbReference type="Gene3D" id="3.40.50.720">
    <property type="entry name" value="NAD(P)-binding Rossmann-like Domain"/>
    <property type="match status" value="1"/>
</dbReference>
<dbReference type="InterPro" id="IPR020904">
    <property type="entry name" value="Sc_DH/Rdtase_CS"/>
</dbReference>
<name>A0A3A9ZTI1_9ACTN</name>